<dbReference type="CDD" id="cd01908">
    <property type="entry name" value="YafJ"/>
    <property type="match status" value="1"/>
</dbReference>
<accession>A0AAE0WY80</accession>
<dbReference type="GO" id="GO:0008242">
    <property type="term" value="F:omega peptidase activity"/>
    <property type="evidence" value="ECO:0007669"/>
    <property type="project" value="TreeGrafter"/>
</dbReference>
<evidence type="ECO:0000313" key="3">
    <source>
        <dbReference type="Proteomes" id="UP001274830"/>
    </source>
</evidence>
<dbReference type="PANTHER" id="PTHR43187:SF1">
    <property type="entry name" value="GLUTAMINE AMIDOTRANSFERASE DUG3-RELATED"/>
    <property type="match status" value="1"/>
</dbReference>
<dbReference type="GO" id="GO:0006751">
    <property type="term" value="P:glutathione catabolic process"/>
    <property type="evidence" value="ECO:0007669"/>
    <property type="project" value="TreeGrafter"/>
</dbReference>
<organism evidence="2 3">
    <name type="scientific">Recurvomyces mirabilis</name>
    <dbReference type="NCBI Taxonomy" id="574656"/>
    <lineage>
        <taxon>Eukaryota</taxon>
        <taxon>Fungi</taxon>
        <taxon>Dikarya</taxon>
        <taxon>Ascomycota</taxon>
        <taxon>Pezizomycotina</taxon>
        <taxon>Dothideomycetes</taxon>
        <taxon>Dothideomycetidae</taxon>
        <taxon>Mycosphaerellales</taxon>
        <taxon>Teratosphaeriaceae</taxon>
        <taxon>Recurvomyces</taxon>
    </lineage>
</organism>
<dbReference type="PROSITE" id="PS51278">
    <property type="entry name" value="GATASE_TYPE_2"/>
    <property type="match status" value="1"/>
</dbReference>
<dbReference type="PANTHER" id="PTHR43187">
    <property type="entry name" value="GLUTAMINE AMIDOTRANSFERASE DUG3-RELATED"/>
    <property type="match status" value="1"/>
</dbReference>
<dbReference type="InterPro" id="IPR017932">
    <property type="entry name" value="GATase_2_dom"/>
</dbReference>
<dbReference type="EMBL" id="JAUTXT010000001">
    <property type="protein sequence ID" value="KAK3679915.1"/>
    <property type="molecule type" value="Genomic_DNA"/>
</dbReference>
<comment type="caution">
    <text evidence="2">The sequence shown here is derived from an EMBL/GenBank/DDBJ whole genome shotgun (WGS) entry which is preliminary data.</text>
</comment>
<sequence length="354" mass="39166">MCRWFAYISPTEPCLLDDVLVRPPNSLAKQVHEHYLPQLIAHNPEDLKSADHLTTARNSIYNIDGAGVAWYTTSLSAFESPNSDDNDLMPAVYKTIVPPSNDLSFRSIARNTETKCCFAHIRAASGTPIVQVNNHPFVFGRHTFMHNGVVSNWGAIKRSVCGEMSEAAFAGVVGGTDSEHMAALYMTYLTSSGDSNSFLKPYTLEQMATAMHKTVSTIITTQLRLLGRSKAAPNSLNLCATDGQKLIAYRFRNHATEQPPSLYYSTKAGTTLNRKYPDVADGKDVEGRYEGLAVESHGEHLIVASEPSTYKAEDWHLIGKNQCVAAEAGGRFEVRDVPYRDEWDVEDPMAEFHT</sequence>
<protein>
    <recommendedName>
        <fullName evidence="1">Glutamine amidotransferase type-2 domain-containing protein</fullName>
    </recommendedName>
</protein>
<feature type="domain" description="Glutamine amidotransferase type-2" evidence="1">
    <location>
        <begin position="2"/>
        <end position="337"/>
    </location>
</feature>
<dbReference type="Pfam" id="PF13522">
    <property type="entry name" value="GATase_6"/>
    <property type="match status" value="1"/>
</dbReference>
<dbReference type="Gene3D" id="3.60.20.10">
    <property type="entry name" value="Glutamine Phosphoribosylpyrophosphate, subunit 1, domain 1"/>
    <property type="match status" value="1"/>
</dbReference>
<dbReference type="AlphaFoldDB" id="A0AAE0WY80"/>
<proteinExistence type="predicted"/>
<reference evidence="2" key="1">
    <citation type="submission" date="2023-07" db="EMBL/GenBank/DDBJ databases">
        <title>Black Yeasts Isolated from many extreme environments.</title>
        <authorList>
            <person name="Coleine C."/>
            <person name="Stajich J.E."/>
            <person name="Selbmann L."/>
        </authorList>
    </citation>
    <scope>NUCLEOTIDE SEQUENCE</scope>
    <source>
        <strain evidence="2">CCFEE 5485</strain>
    </source>
</reference>
<dbReference type="InterPro" id="IPR029055">
    <property type="entry name" value="Ntn_hydrolases_N"/>
</dbReference>
<dbReference type="SUPFAM" id="SSF56235">
    <property type="entry name" value="N-terminal nucleophile aminohydrolases (Ntn hydrolases)"/>
    <property type="match status" value="1"/>
</dbReference>
<dbReference type="GO" id="GO:0061672">
    <property type="term" value="C:glutathione hydrolase complex"/>
    <property type="evidence" value="ECO:0007669"/>
    <property type="project" value="TreeGrafter"/>
</dbReference>
<dbReference type="InterPro" id="IPR052373">
    <property type="entry name" value="Gamma-glu_amide_hydrolase"/>
</dbReference>
<dbReference type="GO" id="GO:0005737">
    <property type="term" value="C:cytoplasm"/>
    <property type="evidence" value="ECO:0007669"/>
    <property type="project" value="TreeGrafter"/>
</dbReference>
<dbReference type="Proteomes" id="UP001274830">
    <property type="component" value="Unassembled WGS sequence"/>
</dbReference>
<name>A0AAE0WY80_9PEZI</name>
<gene>
    <name evidence="2" type="ORF">LTR78_000292</name>
</gene>
<keyword evidence="3" id="KW-1185">Reference proteome</keyword>
<evidence type="ECO:0000259" key="1">
    <source>
        <dbReference type="PROSITE" id="PS51278"/>
    </source>
</evidence>
<evidence type="ECO:0000313" key="2">
    <source>
        <dbReference type="EMBL" id="KAK3679915.1"/>
    </source>
</evidence>